<evidence type="ECO:0000256" key="13">
    <source>
        <dbReference type="ARBA" id="ARBA00047690"/>
    </source>
</evidence>
<dbReference type="AlphaFoldDB" id="A0A7Z0CI50"/>
<evidence type="ECO:0000313" key="15">
    <source>
        <dbReference type="EMBL" id="NYI41519.1"/>
    </source>
</evidence>
<feature type="transmembrane region" description="Helical" evidence="14">
    <location>
        <begin position="159"/>
        <end position="178"/>
    </location>
</feature>
<dbReference type="GO" id="GO:0005886">
    <property type="term" value="C:plasma membrane"/>
    <property type="evidence" value="ECO:0007669"/>
    <property type="project" value="UniProtKB-SubCell"/>
</dbReference>
<reference evidence="15 16" key="1">
    <citation type="submission" date="2020-07" db="EMBL/GenBank/DDBJ databases">
        <title>Sequencing the genomes of 1000 actinobacteria strains.</title>
        <authorList>
            <person name="Klenk H.-P."/>
        </authorList>
    </citation>
    <scope>NUCLEOTIDE SEQUENCE [LARGE SCALE GENOMIC DNA]</scope>
    <source>
        <strain evidence="15 16">DSM 19970</strain>
    </source>
</reference>
<name>A0A7Z0CI50_9MICO</name>
<dbReference type="Gene3D" id="1.10.357.140">
    <property type="entry name" value="UbiA prenyltransferase"/>
    <property type="match status" value="1"/>
</dbReference>
<evidence type="ECO:0000256" key="2">
    <source>
        <dbReference type="ARBA" id="ARBA00004919"/>
    </source>
</evidence>
<sequence>MPAESKTHTEIPAPSVGRVLGATRVLKAYLALTKPRIIELLLITTLPTMVLAAGGWPSLWHMAATLIGGTLSAGSANTFNSYLDRDIDAVMKRTQGRPLVTGAVKPRAAFIFAWVLALASTAWFYWIVDSPLATVLSIIAILLYAVGYTMLLKRRTSQNIVWGGAAGCMPVLIGWAAVTQSLSWTPVVLFLIIFFWTPPHYWPLALKFRNDYAHAEVPMLPVVATPVKVAKEMILYAIAMVVVSLILVPLAGMTWIYAVLALGFGVWFIGGCYALYRRTMDGSKLHSMRLFRDSILYLSVVFGAILADPFWPDTLTVWQR</sequence>
<feature type="transmembrane region" description="Helical" evidence="14">
    <location>
        <begin position="233"/>
        <end position="250"/>
    </location>
</feature>
<feature type="transmembrane region" description="Helical" evidence="14">
    <location>
        <begin position="62"/>
        <end position="83"/>
    </location>
</feature>
<dbReference type="InterPro" id="IPR006369">
    <property type="entry name" value="Protohaem_IX_farnesylTrfase"/>
</dbReference>
<dbReference type="PROSITE" id="PS00943">
    <property type="entry name" value="UBIA"/>
    <property type="match status" value="1"/>
</dbReference>
<evidence type="ECO:0000256" key="5">
    <source>
        <dbReference type="ARBA" id="ARBA00022679"/>
    </source>
</evidence>
<evidence type="ECO:0000256" key="12">
    <source>
        <dbReference type="ARBA" id="ARBA00042475"/>
    </source>
</evidence>
<evidence type="ECO:0000256" key="9">
    <source>
        <dbReference type="ARBA" id="ARBA00023136"/>
    </source>
</evidence>
<dbReference type="Proteomes" id="UP000547973">
    <property type="component" value="Unassembled WGS sequence"/>
</dbReference>
<evidence type="ECO:0000256" key="11">
    <source>
        <dbReference type="ARBA" id="ARBA00040810"/>
    </source>
</evidence>
<feature type="transmembrane region" description="Helical" evidence="14">
    <location>
        <begin position="184"/>
        <end position="202"/>
    </location>
</feature>
<evidence type="ECO:0000256" key="6">
    <source>
        <dbReference type="ARBA" id="ARBA00022692"/>
    </source>
</evidence>
<dbReference type="UniPathway" id="UPA00834">
    <property type="reaction ID" value="UER00712"/>
</dbReference>
<feature type="transmembrane region" description="Helical" evidence="14">
    <location>
        <begin position="256"/>
        <end position="275"/>
    </location>
</feature>
<feature type="transmembrane region" description="Helical" evidence="14">
    <location>
        <begin position="104"/>
        <end position="126"/>
    </location>
</feature>
<comment type="function">
    <text evidence="14">Converts heme B (protoheme IX) to heme O by substitution of the vinyl group on carbon 2 of heme B porphyrin ring with a hydroxyethyl farnesyl side group.</text>
</comment>
<dbReference type="InterPro" id="IPR030470">
    <property type="entry name" value="UbiA_prenylTrfase_CS"/>
</dbReference>
<dbReference type="CDD" id="cd13957">
    <property type="entry name" value="PT_UbiA_Cox10"/>
    <property type="match status" value="1"/>
</dbReference>
<dbReference type="GO" id="GO:0008495">
    <property type="term" value="F:protoheme IX farnesyltransferase activity"/>
    <property type="evidence" value="ECO:0007669"/>
    <property type="project" value="UniProtKB-UniRule"/>
</dbReference>
<keyword evidence="4 14" id="KW-1003">Cell membrane</keyword>
<comment type="miscellaneous">
    <text evidence="14">Carbon 2 of the heme B porphyrin ring is defined according to the Fischer nomenclature.</text>
</comment>
<organism evidence="15 16">
    <name type="scientific">Demequina lutea</name>
    <dbReference type="NCBI Taxonomy" id="431489"/>
    <lineage>
        <taxon>Bacteria</taxon>
        <taxon>Bacillati</taxon>
        <taxon>Actinomycetota</taxon>
        <taxon>Actinomycetes</taxon>
        <taxon>Micrococcales</taxon>
        <taxon>Demequinaceae</taxon>
        <taxon>Demequina</taxon>
    </lineage>
</organism>
<keyword evidence="7 14" id="KW-1133">Transmembrane helix</keyword>
<dbReference type="PANTHER" id="PTHR43448">
    <property type="entry name" value="PROTOHEME IX FARNESYLTRANSFERASE, MITOCHONDRIAL"/>
    <property type="match status" value="1"/>
</dbReference>
<comment type="caution">
    <text evidence="15">The sequence shown here is derived from an EMBL/GenBank/DDBJ whole genome shotgun (WGS) entry which is preliminary data.</text>
</comment>
<evidence type="ECO:0000256" key="10">
    <source>
        <dbReference type="ARBA" id="ARBA00030253"/>
    </source>
</evidence>
<dbReference type="NCBIfam" id="NF003349">
    <property type="entry name" value="PRK04375.1-2"/>
    <property type="match status" value="1"/>
</dbReference>
<evidence type="ECO:0000256" key="3">
    <source>
        <dbReference type="ARBA" id="ARBA00012292"/>
    </source>
</evidence>
<protein>
    <recommendedName>
        <fullName evidence="11 14">Protoheme IX farnesyltransferase</fullName>
        <ecNumber evidence="3 14">2.5.1.141</ecNumber>
    </recommendedName>
    <alternativeName>
        <fullName evidence="12 14">Heme B farnesyltransferase</fullName>
    </alternativeName>
    <alternativeName>
        <fullName evidence="10 14">Heme O synthase</fullName>
    </alternativeName>
</protein>
<dbReference type="InterPro" id="IPR000537">
    <property type="entry name" value="UbiA_prenyltransferase"/>
</dbReference>
<dbReference type="NCBIfam" id="TIGR01473">
    <property type="entry name" value="cyoE_ctaB"/>
    <property type="match status" value="1"/>
</dbReference>
<feature type="transmembrane region" description="Helical" evidence="14">
    <location>
        <begin position="295"/>
        <end position="311"/>
    </location>
</feature>
<keyword evidence="5 14" id="KW-0808">Transferase</keyword>
<comment type="subcellular location">
    <subcellularLocation>
        <location evidence="1 14">Cell membrane</location>
        <topology evidence="1 14">Multi-pass membrane protein</topology>
    </subcellularLocation>
</comment>
<comment type="pathway">
    <text evidence="2 14">Porphyrin-containing compound metabolism; heme O biosynthesis; heme O from protoheme: step 1/1.</text>
</comment>
<keyword evidence="9 14" id="KW-0472">Membrane</keyword>
<comment type="catalytic activity">
    <reaction evidence="13 14">
        <text>heme b + (2E,6E)-farnesyl diphosphate + H2O = Fe(II)-heme o + diphosphate</text>
        <dbReference type="Rhea" id="RHEA:28070"/>
        <dbReference type="ChEBI" id="CHEBI:15377"/>
        <dbReference type="ChEBI" id="CHEBI:33019"/>
        <dbReference type="ChEBI" id="CHEBI:60344"/>
        <dbReference type="ChEBI" id="CHEBI:60530"/>
        <dbReference type="ChEBI" id="CHEBI:175763"/>
        <dbReference type="EC" id="2.5.1.141"/>
    </reaction>
</comment>
<keyword evidence="16" id="KW-1185">Reference proteome</keyword>
<feature type="transmembrane region" description="Helical" evidence="14">
    <location>
        <begin position="132"/>
        <end position="152"/>
    </location>
</feature>
<dbReference type="RefSeq" id="WP_179397900.1">
    <property type="nucleotide sequence ID" value="NZ_JACBZO010000001.1"/>
</dbReference>
<evidence type="ECO:0000256" key="8">
    <source>
        <dbReference type="ARBA" id="ARBA00023133"/>
    </source>
</evidence>
<gene>
    <name evidence="14" type="primary">ctaB</name>
    <name evidence="15" type="ORF">BKA03_001638</name>
</gene>
<dbReference type="FunFam" id="1.10.357.140:FF:000001">
    <property type="entry name" value="Protoheme IX farnesyltransferase"/>
    <property type="match status" value="1"/>
</dbReference>
<evidence type="ECO:0000313" key="16">
    <source>
        <dbReference type="Proteomes" id="UP000547973"/>
    </source>
</evidence>
<proteinExistence type="inferred from homology"/>
<dbReference type="EMBL" id="JACBZO010000001">
    <property type="protein sequence ID" value="NYI41519.1"/>
    <property type="molecule type" value="Genomic_DNA"/>
</dbReference>
<evidence type="ECO:0000256" key="7">
    <source>
        <dbReference type="ARBA" id="ARBA00022989"/>
    </source>
</evidence>
<dbReference type="PANTHER" id="PTHR43448:SF7">
    <property type="entry name" value="4-HYDROXYBENZOATE SOLANESYLTRANSFERASE"/>
    <property type="match status" value="1"/>
</dbReference>
<accession>A0A7Z0CI50</accession>
<keyword evidence="8 14" id="KW-0350">Heme biosynthesis</keyword>
<dbReference type="EC" id="2.5.1.141" evidence="3 14"/>
<dbReference type="Pfam" id="PF01040">
    <property type="entry name" value="UbiA"/>
    <property type="match status" value="1"/>
</dbReference>
<feature type="transmembrane region" description="Helical" evidence="14">
    <location>
        <begin position="37"/>
        <end position="56"/>
    </location>
</feature>
<evidence type="ECO:0000256" key="14">
    <source>
        <dbReference type="HAMAP-Rule" id="MF_00154"/>
    </source>
</evidence>
<evidence type="ECO:0000256" key="4">
    <source>
        <dbReference type="ARBA" id="ARBA00022475"/>
    </source>
</evidence>
<evidence type="ECO:0000256" key="1">
    <source>
        <dbReference type="ARBA" id="ARBA00004651"/>
    </source>
</evidence>
<dbReference type="GO" id="GO:0048034">
    <property type="term" value="P:heme O biosynthetic process"/>
    <property type="evidence" value="ECO:0007669"/>
    <property type="project" value="UniProtKB-UniRule"/>
</dbReference>
<dbReference type="HAMAP" id="MF_00154">
    <property type="entry name" value="CyoE_CtaB"/>
    <property type="match status" value="1"/>
</dbReference>
<keyword evidence="6 14" id="KW-0812">Transmembrane</keyword>
<comment type="similarity">
    <text evidence="14">Belongs to the UbiA prenyltransferase family. Protoheme IX farnesyltransferase subfamily.</text>
</comment>
<dbReference type="InterPro" id="IPR044878">
    <property type="entry name" value="UbiA_sf"/>
</dbReference>